<dbReference type="Pfam" id="PF07249">
    <property type="entry name" value="Cerato-platanin"/>
    <property type="match status" value="1"/>
</dbReference>
<name>A0A162PKE5_COLIC</name>
<dbReference type="AlphaFoldDB" id="A0A162PKE5"/>
<organism evidence="4 5">
    <name type="scientific">Colletotrichum incanum</name>
    <name type="common">Soybean anthracnose fungus</name>
    <dbReference type="NCBI Taxonomy" id="1573173"/>
    <lineage>
        <taxon>Eukaryota</taxon>
        <taxon>Fungi</taxon>
        <taxon>Dikarya</taxon>
        <taxon>Ascomycota</taxon>
        <taxon>Pezizomycotina</taxon>
        <taxon>Sordariomycetes</taxon>
        <taxon>Hypocreomycetidae</taxon>
        <taxon>Glomerellales</taxon>
        <taxon>Glomerellaceae</taxon>
        <taxon>Colletotrichum</taxon>
        <taxon>Colletotrichum spaethianum species complex</taxon>
    </lineage>
</organism>
<feature type="chain" id="PRO_5007838311" description="Cerato-platanin" evidence="3">
    <location>
        <begin position="18"/>
        <end position="222"/>
    </location>
</feature>
<comment type="subcellular location">
    <subcellularLocation>
        <location evidence="1">Secreted</location>
    </subcellularLocation>
</comment>
<evidence type="ECO:0000256" key="1">
    <source>
        <dbReference type="ARBA" id="ARBA00004613"/>
    </source>
</evidence>
<accession>A0A162PKE5</accession>
<dbReference type="InterPro" id="IPR010829">
    <property type="entry name" value="Cerato-platanin"/>
</dbReference>
<evidence type="ECO:0000313" key="4">
    <source>
        <dbReference type="EMBL" id="KZL87253.1"/>
    </source>
</evidence>
<evidence type="ECO:0008006" key="6">
    <source>
        <dbReference type="Google" id="ProtNLM"/>
    </source>
</evidence>
<gene>
    <name evidence="4" type="ORF">CI238_12182</name>
</gene>
<dbReference type="EMBL" id="LFIW01000316">
    <property type="protein sequence ID" value="KZL87253.1"/>
    <property type="molecule type" value="Genomic_DNA"/>
</dbReference>
<dbReference type="STRING" id="1573173.A0A162PKE5"/>
<evidence type="ECO:0000256" key="2">
    <source>
        <dbReference type="ARBA" id="ARBA00022525"/>
    </source>
</evidence>
<evidence type="ECO:0000313" key="5">
    <source>
        <dbReference type="Proteomes" id="UP000076584"/>
    </source>
</evidence>
<keyword evidence="2" id="KW-0964">Secreted</keyword>
<keyword evidence="5" id="KW-1185">Reference proteome</keyword>
<protein>
    <recommendedName>
        <fullName evidence="6">Cerato-platanin</fullName>
    </recommendedName>
</protein>
<sequence>MFSNAIVLFSAIGLAAAALVPARAKSGSVSVTPHAQYSSSVGVLGCKIDANRVAYWPSSVDCDDICIKITYGGRSLNVLKVDKSGGAHDISYDAWNYLNTGKSATDAPSAGGAVEMDYHFINNSECNGLLTDGGKVPLSASNSMSFVASCASQPESWVAQNYELFNIVDPICTIGHDELCSLDVTSNQPSCPHVLGDPVTLTGSSVVDIPYVTRYTTQQRCF</sequence>
<comment type="caution">
    <text evidence="4">The sequence shown here is derived from an EMBL/GenBank/DDBJ whole genome shotgun (WGS) entry which is preliminary data.</text>
</comment>
<proteinExistence type="predicted"/>
<dbReference type="PANTHER" id="PTHR38850">
    <property type="entry name" value="CERATO-PLATANIN"/>
    <property type="match status" value="1"/>
</dbReference>
<evidence type="ECO:0000256" key="3">
    <source>
        <dbReference type="SAM" id="SignalP"/>
    </source>
</evidence>
<reference evidence="4 5" key="1">
    <citation type="submission" date="2015-06" db="EMBL/GenBank/DDBJ databases">
        <title>Survival trade-offs in plant roots during colonization by closely related pathogenic and mutualistic fungi.</title>
        <authorList>
            <person name="Hacquard S."/>
            <person name="Kracher B."/>
            <person name="Hiruma K."/>
            <person name="Weinman A."/>
            <person name="Muench P."/>
            <person name="Garrido Oter R."/>
            <person name="Ver Loren van Themaat E."/>
            <person name="Dallerey J.-F."/>
            <person name="Damm U."/>
            <person name="Henrissat B."/>
            <person name="Lespinet O."/>
            <person name="Thon M."/>
            <person name="Kemen E."/>
            <person name="McHardy A.C."/>
            <person name="Schulze-Lefert P."/>
            <person name="O'Connell R.J."/>
        </authorList>
    </citation>
    <scope>NUCLEOTIDE SEQUENCE [LARGE SCALE GENOMIC DNA]</scope>
    <source>
        <strain evidence="4 5">MAFF 238704</strain>
    </source>
</reference>
<dbReference type="GO" id="GO:0005576">
    <property type="term" value="C:extracellular region"/>
    <property type="evidence" value="ECO:0007669"/>
    <property type="project" value="UniProtKB-SubCell"/>
</dbReference>
<dbReference type="Proteomes" id="UP000076584">
    <property type="component" value="Unassembled WGS sequence"/>
</dbReference>
<keyword evidence="3" id="KW-0732">Signal</keyword>
<dbReference type="PANTHER" id="PTHR38850:SF2">
    <property type="entry name" value="CERATO-PLATANIN"/>
    <property type="match status" value="1"/>
</dbReference>
<feature type="signal peptide" evidence="3">
    <location>
        <begin position="1"/>
        <end position="17"/>
    </location>
</feature>